<organismHost>
    <name type="scientific">Culex nigripalpus</name>
    <dbReference type="NCBI Taxonomy" id="42429"/>
</organismHost>
<evidence type="ECO:0000313" key="2">
    <source>
        <dbReference type="Proteomes" id="UP000006635"/>
    </source>
</evidence>
<accession>Q919R3</accession>
<dbReference type="GeneID" id="921852"/>
<protein>
    <submittedName>
        <fullName evidence="1">Uncharacterized protein</fullName>
    </submittedName>
</protein>
<evidence type="ECO:0000313" key="1">
    <source>
        <dbReference type="EMBL" id="AAK94080.1"/>
    </source>
</evidence>
<sequence length="223" mass="25026">MVGPFVLLLLLVIFVYYMYRHDTVGQTKSKSGLEPVELRDGLRAELYTMVPTERDVMHLNVNDNLVAIGTVNAYSGDGPRNHLVGVDVGGKTRFLLDSNPKRKFRELAMHFTTFPVTPTEGMFYASSTHYTVTELAGAHKDTRCVLVNDSVKRLKVAFLPRVVGLLGDELMRHLTDPDYTTAVAVYSYTPSIMHELFSAGFESRSMFFYCRRASSQSASNPKE</sequence>
<dbReference type="EMBL" id="AF403738">
    <property type="protein sequence ID" value="AAK94080.1"/>
    <property type="molecule type" value="Genomic_DNA"/>
</dbReference>
<name>Q919R3_NPVCO</name>
<gene>
    <name evidence="1" type="primary">CUN002</name>
</gene>
<reference evidence="1 2" key="1">
    <citation type="journal article" date="2001" name="J. Virol.">
        <title>Genome sequence of a baculovirus pathogenic for Culex nigripalpus.</title>
        <authorList>
            <person name="Afonso C.L."/>
            <person name="Tulman E.R."/>
            <person name="Lu Z."/>
            <person name="Balinsky C.A."/>
            <person name="Moser B.A."/>
            <person name="Becnel J.J."/>
            <person name="Rock D.L."/>
            <person name="Kutish G.F."/>
        </authorList>
    </citation>
    <scope>NUCLEOTIDE SEQUENCE [LARGE SCALE GENOMIC DNA]</scope>
    <source>
        <strain evidence="2">Isolate Florida/1997</strain>
    </source>
</reference>
<dbReference type="KEGG" id="vg:921852"/>
<dbReference type="Proteomes" id="UP000006635">
    <property type="component" value="Segment"/>
</dbReference>
<proteinExistence type="predicted"/>
<organism evidence="1 2">
    <name type="scientific">Culex nigripalpus nucleopolyhedrovirus (isolate Florida/1997)</name>
    <name type="common">CuniNPV</name>
    <dbReference type="NCBI Taxonomy" id="645993"/>
    <lineage>
        <taxon>Viruses</taxon>
        <taxon>Viruses incertae sedis</taxon>
        <taxon>Naldaviricetes</taxon>
        <taxon>Lefavirales</taxon>
        <taxon>Baculoviridae</taxon>
        <taxon>Deltabaculovirus</taxon>
    </lineage>
</organism>
<keyword evidence="2" id="KW-1185">Reference proteome</keyword>
<dbReference type="RefSeq" id="NP_203306.1">
    <property type="nucleotide sequence ID" value="NC_003084.1"/>
</dbReference>